<protein>
    <submittedName>
        <fullName evidence="3">Lipoprotein</fullName>
    </submittedName>
</protein>
<evidence type="ECO:0000256" key="1">
    <source>
        <dbReference type="SAM" id="SignalP"/>
    </source>
</evidence>
<name>A0A3S4SN20_CAMUP</name>
<gene>
    <name evidence="3" type="ORF">NCTC11541_00605</name>
</gene>
<dbReference type="SUPFAM" id="SSF103515">
    <property type="entry name" value="Autotransporter"/>
    <property type="match status" value="1"/>
</dbReference>
<evidence type="ECO:0000313" key="4">
    <source>
        <dbReference type="Proteomes" id="UP000278157"/>
    </source>
</evidence>
<keyword evidence="1" id="KW-0732">Signal</keyword>
<dbReference type="Proteomes" id="UP000278157">
    <property type="component" value="Chromosome"/>
</dbReference>
<dbReference type="PROSITE" id="PS51208">
    <property type="entry name" value="AUTOTRANSPORTER"/>
    <property type="match status" value="1"/>
</dbReference>
<dbReference type="RefSeq" id="WP_126361477.1">
    <property type="nucleotide sequence ID" value="NZ_JAIWZH010000001.1"/>
</dbReference>
<dbReference type="InterPro" id="IPR036709">
    <property type="entry name" value="Autotransporte_beta_dom_sf"/>
</dbReference>
<evidence type="ECO:0000313" key="3">
    <source>
        <dbReference type="EMBL" id="VEG84576.1"/>
    </source>
</evidence>
<feature type="signal peptide" evidence="1">
    <location>
        <begin position="1"/>
        <end position="22"/>
    </location>
</feature>
<reference evidence="3 4" key="1">
    <citation type="submission" date="2018-12" db="EMBL/GenBank/DDBJ databases">
        <authorList>
            <consortium name="Pathogen Informatics"/>
        </authorList>
    </citation>
    <scope>NUCLEOTIDE SEQUENCE [LARGE SCALE GENOMIC DNA]</scope>
    <source>
        <strain evidence="3 4">NCTC11541</strain>
    </source>
</reference>
<evidence type="ECO:0000259" key="2">
    <source>
        <dbReference type="PROSITE" id="PS51208"/>
    </source>
</evidence>
<dbReference type="EMBL" id="LR134372">
    <property type="protein sequence ID" value="VEG84576.1"/>
    <property type="molecule type" value="Genomic_DNA"/>
</dbReference>
<keyword evidence="3" id="KW-0449">Lipoprotein</keyword>
<organism evidence="3 4">
    <name type="scientific">Campylobacter upsaliensis</name>
    <dbReference type="NCBI Taxonomy" id="28080"/>
    <lineage>
        <taxon>Bacteria</taxon>
        <taxon>Pseudomonadati</taxon>
        <taxon>Campylobacterota</taxon>
        <taxon>Epsilonproteobacteria</taxon>
        <taxon>Campylobacterales</taxon>
        <taxon>Campylobacteraceae</taxon>
        <taxon>Campylobacter</taxon>
    </lineage>
</organism>
<proteinExistence type="predicted"/>
<dbReference type="SMART" id="SM00869">
    <property type="entry name" value="Autotransporter"/>
    <property type="match status" value="1"/>
</dbReference>
<feature type="chain" id="PRO_5018754316" evidence="1">
    <location>
        <begin position="23"/>
        <end position="914"/>
    </location>
</feature>
<sequence length="914" mass="98420">MSSKKPLLSLACILALSTTINAQKPSDALIRFGTTHPNNFFSTYRDSSKSMQNFWIYEAYNDTGGAGGRGQHITSGARTNNGHTLQLSSVGINSNSSSYVRLITKGTLNVNEDLSNKTIQVHYSFREGNSGWTNHMLNNTTIKYAKVDNKAQSEYKANGGTSTIDELHNEATRVVLKKANGGTINVTTLNQNSNGSTEIYDGVNVTNANVNSGKFYQQGGTIATLTIKNGEFKQGYQANNNAISNDGDGGTITNLTIDNGTFTKAKGSVTGTITNTNGNINNMGNSSINTITSTNGNITNAGTITSLTYTAAPTTKAIQTKASTDSITNTGTITTLTNDGGHITNSGNGNITNLTNSNGNVNNSANIQTYTQESGNTMQSGGTIQTLTQKGGSFTYQGGTIGSLKQEGGSFNNLQQNISLFTTQGGSLNNIQGTIENLKITSGDFELNNMQQGRIANIEIGGNGKININDNMNIGYNNGISTFRIANGAAPTLNFGEVRTATTAQETYATVKLVDSTSNANTTQARVAIDKLTIALVSEDTQIGKSVSLANSVSGAANTGVGNVYVKSADFSQDLKQSGFYGKFNAQTQTIDTRFNANLGAAGLFSQAFINQLGRRSLLFDSFLNEASRASLRYKRTQPDTNFDIFVRPYYSKIKTDLADIPEKADGTSSGILAGGHTYFDNSLLMLYGAVEKNKTHLADDVFNFDSDTFLLGSKYSIELAQSHIGQLFGGVDIRGSYTKADLEREPVSGFKSQGDAKNYAYDARVFLASIIYYNLQDHSQYLTPQIGIGHTGAKLKGFDMKGNKLAYKESLDDMTYGITYATASLNWFKRKDNVAIQLDGGVRVNLNNEIDTQTRINGQNFTNHFETSKYYSQLGGAFMWINPYGVDVSLGYKFLFGESATSHTASLRLHKTF</sequence>
<feature type="domain" description="Autotransporter" evidence="2">
    <location>
        <begin position="638"/>
        <end position="914"/>
    </location>
</feature>
<dbReference type="AlphaFoldDB" id="A0A3S4SN20"/>
<dbReference type="InterPro" id="IPR005546">
    <property type="entry name" value="Autotransporte_beta"/>
</dbReference>
<accession>A0A3S4SN20</accession>